<dbReference type="GO" id="GO:0051603">
    <property type="term" value="P:proteolysis involved in protein catabolic process"/>
    <property type="evidence" value="ECO:0007669"/>
    <property type="project" value="TreeGrafter"/>
</dbReference>
<keyword evidence="5 6" id="KW-0482">Metalloprotease</keyword>
<dbReference type="RefSeq" id="WP_009206129.1">
    <property type="nucleotide sequence ID" value="NC_022357.1"/>
</dbReference>
<dbReference type="InterPro" id="IPR051156">
    <property type="entry name" value="Mito/Outer_Membr_Metalloprot"/>
</dbReference>
<sequence>MIRLHVALSDLTAHGERVHSLLAEVFQKSELMITRIWFVVLSSLLLGACATSPQGRMQVAVPSSVSAVHSEMGMHLNLAAAADTPSPCAGVECRLDRAFDQRVQRLGTRLAQSAFEIYPDLTERFSQFEFVIAEKAEPGSASCATGTVVIFRGVQKLRLDEEALAFLIAREMGHVISRHHDEDSATSILFSIAAQVLFPVANLIRGSAVLIQSATAMATASSAASFVGSRIMIESYKLDQLHEADAVALDLLASLGWNRGEIADALATSTQTVGDDRWSKDLQLSARGVVRLAEN</sequence>
<dbReference type="PANTHER" id="PTHR22726:SF1">
    <property type="entry name" value="METALLOENDOPEPTIDASE OMA1, MITOCHONDRIAL"/>
    <property type="match status" value="1"/>
</dbReference>
<dbReference type="STRING" id="1163617.SCD_n01087"/>
<proteinExistence type="inferred from homology"/>
<dbReference type="GO" id="GO:0004222">
    <property type="term" value="F:metalloendopeptidase activity"/>
    <property type="evidence" value="ECO:0007669"/>
    <property type="project" value="InterPro"/>
</dbReference>
<evidence type="ECO:0000313" key="8">
    <source>
        <dbReference type="EMBL" id="BAN34923.1"/>
    </source>
</evidence>
<dbReference type="Proteomes" id="UP000015559">
    <property type="component" value="Chromosome"/>
</dbReference>
<dbReference type="KEGG" id="sdr:SCD_n01087"/>
<keyword evidence="3 6" id="KW-0378">Hydrolase</keyword>
<dbReference type="HOGENOM" id="CLU_939846_0_0_4"/>
<protein>
    <recommendedName>
        <fullName evidence="7">Peptidase M48 domain-containing protein</fullName>
    </recommendedName>
</protein>
<keyword evidence="9" id="KW-1185">Reference proteome</keyword>
<keyword evidence="2" id="KW-0479">Metal-binding</keyword>
<evidence type="ECO:0000256" key="3">
    <source>
        <dbReference type="ARBA" id="ARBA00022801"/>
    </source>
</evidence>
<feature type="domain" description="Peptidase M48" evidence="7">
    <location>
        <begin position="127"/>
        <end position="259"/>
    </location>
</feature>
<dbReference type="InterPro" id="IPR001915">
    <property type="entry name" value="Peptidase_M48"/>
</dbReference>
<name>S6ABQ6_SULDS</name>
<reference evidence="8 9" key="1">
    <citation type="journal article" date="2012" name="Appl. Environ. Microbiol.">
        <title>Draft genome sequence of a psychrotolerant sulfur-oxidizing bacterium, Sulfuricella denitrificans skB26, and proteomic insights into cold adaptation.</title>
        <authorList>
            <person name="Watanabe T."/>
            <person name="Kojima H."/>
            <person name="Fukui M."/>
        </authorList>
    </citation>
    <scope>NUCLEOTIDE SEQUENCE [LARGE SCALE GENOMIC DNA]</scope>
    <source>
        <strain evidence="9">skB26</strain>
    </source>
</reference>
<dbReference type="EMBL" id="AP013066">
    <property type="protein sequence ID" value="BAN34923.1"/>
    <property type="molecule type" value="Genomic_DNA"/>
</dbReference>
<dbReference type="PANTHER" id="PTHR22726">
    <property type="entry name" value="METALLOENDOPEPTIDASE OMA1"/>
    <property type="match status" value="1"/>
</dbReference>
<evidence type="ECO:0000256" key="5">
    <source>
        <dbReference type="ARBA" id="ARBA00023049"/>
    </source>
</evidence>
<dbReference type="GO" id="GO:0046872">
    <property type="term" value="F:metal ion binding"/>
    <property type="evidence" value="ECO:0007669"/>
    <property type="project" value="UniProtKB-KW"/>
</dbReference>
<evidence type="ECO:0000256" key="4">
    <source>
        <dbReference type="ARBA" id="ARBA00022833"/>
    </source>
</evidence>
<dbReference type="GO" id="GO:0016020">
    <property type="term" value="C:membrane"/>
    <property type="evidence" value="ECO:0007669"/>
    <property type="project" value="TreeGrafter"/>
</dbReference>
<evidence type="ECO:0000256" key="1">
    <source>
        <dbReference type="ARBA" id="ARBA00022670"/>
    </source>
</evidence>
<dbReference type="AlphaFoldDB" id="S6ABQ6"/>
<evidence type="ECO:0000256" key="6">
    <source>
        <dbReference type="RuleBase" id="RU003983"/>
    </source>
</evidence>
<dbReference type="eggNOG" id="COG0501">
    <property type="taxonomic scope" value="Bacteria"/>
</dbReference>
<dbReference type="Pfam" id="PF01435">
    <property type="entry name" value="Peptidase_M48"/>
    <property type="match status" value="1"/>
</dbReference>
<evidence type="ECO:0000259" key="7">
    <source>
        <dbReference type="Pfam" id="PF01435"/>
    </source>
</evidence>
<keyword evidence="4 6" id="KW-0862">Zinc</keyword>
<gene>
    <name evidence="8" type="ORF">SCD_n01087</name>
</gene>
<comment type="similarity">
    <text evidence="6">Belongs to the peptidase M48 family.</text>
</comment>
<evidence type="ECO:0000313" key="9">
    <source>
        <dbReference type="Proteomes" id="UP000015559"/>
    </source>
</evidence>
<accession>S6ABQ6</accession>
<organism evidence="8 9">
    <name type="scientific">Sulfuricella denitrificans (strain DSM 22764 / NBRC 105220 / skB26)</name>
    <dbReference type="NCBI Taxonomy" id="1163617"/>
    <lineage>
        <taxon>Bacteria</taxon>
        <taxon>Pseudomonadati</taxon>
        <taxon>Pseudomonadota</taxon>
        <taxon>Betaproteobacteria</taxon>
        <taxon>Nitrosomonadales</taxon>
        <taxon>Sulfuricellaceae</taxon>
        <taxon>Sulfuricella</taxon>
    </lineage>
</organism>
<keyword evidence="1 6" id="KW-0645">Protease</keyword>
<comment type="cofactor">
    <cofactor evidence="6">
        <name>Zn(2+)</name>
        <dbReference type="ChEBI" id="CHEBI:29105"/>
    </cofactor>
    <text evidence="6">Binds 1 zinc ion per subunit.</text>
</comment>
<evidence type="ECO:0000256" key="2">
    <source>
        <dbReference type="ARBA" id="ARBA00022723"/>
    </source>
</evidence>
<dbReference type="OrthoDB" id="8557672at2"/>